<dbReference type="STRING" id="762983.HMPREF9444_01217"/>
<accession>E8LKH7</accession>
<proteinExistence type="predicted"/>
<reference evidence="1 2" key="1">
    <citation type="submission" date="2011-01" db="EMBL/GenBank/DDBJ databases">
        <authorList>
            <person name="Weinstock G."/>
            <person name="Sodergren E."/>
            <person name="Clifton S."/>
            <person name="Fulton L."/>
            <person name="Fulton B."/>
            <person name="Courtney L."/>
            <person name="Fronick C."/>
            <person name="Harrison M."/>
            <person name="Strong C."/>
            <person name="Farmer C."/>
            <person name="Delahaunty K."/>
            <person name="Markovic C."/>
            <person name="Hall O."/>
            <person name="Minx P."/>
            <person name="Tomlinson C."/>
            <person name="Mitreva M."/>
            <person name="Hou S."/>
            <person name="Chen J."/>
            <person name="Wollam A."/>
            <person name="Pepin K.H."/>
            <person name="Johnson M."/>
            <person name="Bhonagiri V."/>
            <person name="Zhang X."/>
            <person name="Suruliraj S."/>
            <person name="Warren W."/>
            <person name="Chinwalla A."/>
            <person name="Mardis E.R."/>
            <person name="Wilson R.K."/>
        </authorList>
    </citation>
    <scope>NUCLEOTIDE SEQUENCE [LARGE SCALE GENOMIC DNA]</scope>
    <source>
        <strain evidence="2">DSM 22608 / JCM 16073 / KCTC 15190 / YIT 12066</strain>
    </source>
</reference>
<keyword evidence="2" id="KW-1185">Reference proteome</keyword>
<sequence>MNKTVYLICCRLQDREKILKSYFLDENISSGDGINVLRIRFTFFYFL</sequence>
<evidence type="ECO:0000313" key="2">
    <source>
        <dbReference type="Proteomes" id="UP000018458"/>
    </source>
</evidence>
<dbReference type="HOGENOM" id="CLU_3174000_0_0_6"/>
<organism evidence="1 2">
    <name type="scientific">Succinatimonas hippei (strain DSM 22608 / JCM 16073 / KCTC 15190 / YIT 12066)</name>
    <dbReference type="NCBI Taxonomy" id="762983"/>
    <lineage>
        <taxon>Bacteria</taxon>
        <taxon>Pseudomonadati</taxon>
        <taxon>Pseudomonadota</taxon>
        <taxon>Gammaproteobacteria</taxon>
        <taxon>Aeromonadales</taxon>
        <taxon>Succinivibrionaceae</taxon>
        <taxon>Succinatimonas</taxon>
    </lineage>
</organism>
<dbReference type="EMBL" id="AEVO01000061">
    <property type="protein sequence ID" value="EFY06964.1"/>
    <property type="molecule type" value="Genomic_DNA"/>
</dbReference>
<comment type="caution">
    <text evidence="1">The sequence shown here is derived from an EMBL/GenBank/DDBJ whole genome shotgun (WGS) entry which is preliminary data.</text>
</comment>
<protein>
    <submittedName>
        <fullName evidence="1">Uncharacterized protein</fullName>
    </submittedName>
</protein>
<gene>
    <name evidence="1" type="ORF">HMPREF9444_01217</name>
</gene>
<name>E8LKH7_SUCHY</name>
<evidence type="ECO:0000313" key="1">
    <source>
        <dbReference type="EMBL" id="EFY06964.1"/>
    </source>
</evidence>
<dbReference type="AlphaFoldDB" id="E8LKH7"/>
<dbReference type="Proteomes" id="UP000018458">
    <property type="component" value="Unassembled WGS sequence"/>
</dbReference>